<evidence type="ECO:0000259" key="3">
    <source>
        <dbReference type="PROSITE" id="PS50089"/>
    </source>
</evidence>
<evidence type="ECO:0000313" key="6">
    <source>
        <dbReference type="Proteomes" id="UP000054342"/>
    </source>
</evidence>
<evidence type="ECO:0000256" key="2">
    <source>
        <dbReference type="SAM" id="MobiDB-lite"/>
    </source>
</evidence>
<dbReference type="Gene3D" id="2.30.130.40">
    <property type="entry name" value="LON domain-like"/>
    <property type="match status" value="1"/>
</dbReference>
<dbReference type="Pfam" id="PF02190">
    <property type="entry name" value="LON_substr_bdg"/>
    <property type="match status" value="1"/>
</dbReference>
<keyword evidence="1" id="KW-0862">Zinc</keyword>
<reference evidence="5 6" key="1">
    <citation type="submission" date="2015-01" db="EMBL/GenBank/DDBJ databases">
        <title>The Genome Sequence of Exophiala xenobiotica CBS118157.</title>
        <authorList>
            <consortium name="The Broad Institute Genomics Platform"/>
            <person name="Cuomo C."/>
            <person name="de Hoog S."/>
            <person name="Gorbushina A."/>
            <person name="Stielow B."/>
            <person name="Teixiera M."/>
            <person name="Abouelleil A."/>
            <person name="Chapman S.B."/>
            <person name="Priest M."/>
            <person name="Young S.K."/>
            <person name="Wortman J."/>
            <person name="Nusbaum C."/>
            <person name="Birren B."/>
        </authorList>
    </citation>
    <scope>NUCLEOTIDE SEQUENCE [LARGE SCALE GENOMIC DNA]</scope>
    <source>
        <strain evidence="5 6">CBS 118157</strain>
    </source>
</reference>
<dbReference type="EMBL" id="KN847319">
    <property type="protein sequence ID" value="KIW57067.1"/>
    <property type="molecule type" value="Genomic_DNA"/>
</dbReference>
<dbReference type="OrthoDB" id="264917at2759"/>
<dbReference type="GO" id="GO:0061630">
    <property type="term" value="F:ubiquitin protein ligase activity"/>
    <property type="evidence" value="ECO:0007669"/>
    <property type="project" value="TreeGrafter"/>
</dbReference>
<feature type="domain" description="RING-type" evidence="3">
    <location>
        <begin position="253"/>
        <end position="291"/>
    </location>
</feature>
<dbReference type="AlphaFoldDB" id="A0A0D2D408"/>
<dbReference type="Proteomes" id="UP000054342">
    <property type="component" value="Unassembled WGS sequence"/>
</dbReference>
<keyword evidence="1" id="KW-0479">Metal-binding</keyword>
<dbReference type="InterPro" id="IPR001841">
    <property type="entry name" value="Znf_RING"/>
</dbReference>
<evidence type="ECO:0000256" key="1">
    <source>
        <dbReference type="PROSITE-ProRule" id="PRU00175"/>
    </source>
</evidence>
<feature type="domain" description="Lon N-terminal" evidence="4">
    <location>
        <begin position="337"/>
        <end position="558"/>
    </location>
</feature>
<dbReference type="SUPFAM" id="SSF88697">
    <property type="entry name" value="PUA domain-like"/>
    <property type="match status" value="1"/>
</dbReference>
<dbReference type="Gene3D" id="1.20.58.1480">
    <property type="match status" value="1"/>
</dbReference>
<organism evidence="5 6">
    <name type="scientific">Exophiala xenobiotica</name>
    <dbReference type="NCBI Taxonomy" id="348802"/>
    <lineage>
        <taxon>Eukaryota</taxon>
        <taxon>Fungi</taxon>
        <taxon>Dikarya</taxon>
        <taxon>Ascomycota</taxon>
        <taxon>Pezizomycotina</taxon>
        <taxon>Eurotiomycetes</taxon>
        <taxon>Chaetothyriomycetidae</taxon>
        <taxon>Chaetothyriales</taxon>
        <taxon>Herpotrichiellaceae</taxon>
        <taxon>Exophiala</taxon>
    </lineage>
</organism>
<evidence type="ECO:0008006" key="7">
    <source>
        <dbReference type="Google" id="ProtNLM"/>
    </source>
</evidence>
<dbReference type="SUPFAM" id="SSF57850">
    <property type="entry name" value="RING/U-box"/>
    <property type="match status" value="2"/>
</dbReference>
<evidence type="ECO:0000259" key="4">
    <source>
        <dbReference type="PROSITE" id="PS51787"/>
    </source>
</evidence>
<dbReference type="STRING" id="348802.A0A0D2D408"/>
<evidence type="ECO:0000313" key="5">
    <source>
        <dbReference type="EMBL" id="KIW57067.1"/>
    </source>
</evidence>
<dbReference type="InterPro" id="IPR015947">
    <property type="entry name" value="PUA-like_sf"/>
</dbReference>
<accession>A0A0D2D408</accession>
<keyword evidence="1" id="KW-0863">Zinc-finger</keyword>
<dbReference type="Gene3D" id="3.30.40.10">
    <property type="entry name" value="Zinc/RING finger domain, C3HC4 (zinc finger)"/>
    <property type="match status" value="2"/>
</dbReference>
<feature type="region of interest" description="Disordered" evidence="2">
    <location>
        <begin position="1"/>
        <end position="63"/>
    </location>
</feature>
<dbReference type="GeneID" id="25327579"/>
<dbReference type="CDD" id="cd16514">
    <property type="entry name" value="RING-HC_LONFs_rpt2"/>
    <property type="match status" value="1"/>
</dbReference>
<dbReference type="SMART" id="SM00464">
    <property type="entry name" value="LON"/>
    <property type="match status" value="1"/>
</dbReference>
<protein>
    <recommendedName>
        <fullName evidence="7">RING-type domain-containing protein</fullName>
    </recommendedName>
</protein>
<dbReference type="PROSITE" id="PS50089">
    <property type="entry name" value="ZF_RING_2"/>
    <property type="match status" value="1"/>
</dbReference>
<dbReference type="PROSITE" id="PS51787">
    <property type="entry name" value="LON_N"/>
    <property type="match status" value="1"/>
</dbReference>
<sequence>MIRERNKCKPSSHGDETSSNLNGTPKHTREEDPSGPRKRSHHSLPSPFAQMSGDGDPSETKAGAYDAHDDARAIVKLFQCSQCSYPLRDPMTLPCGNSLCKPCLPPLYRRENITYPLVEGRSEGFLCPFKGCGLEHSVGDCGTDVTLNKIMHVIKTYIANYKTDSTVLPLLLEEKLQWPSVRDSAMDVMPRSRVLNGGRIVATYVLADMGELHYHSDVAYIPIDVTTEEDSIRALDVASLATMKELIQGELECQVCYQVMLDPLTTTCGHTFCRKCFARAMDHANYCPMCRRRLPLLPSVVGEPSNKRISFLLQHILTDQLAARMVIAEQEDAIDEEAQLPLFPCTLAYPQMPTFLHIFEPRYRLMIRRAMASGSRKFGMLMYRQYGVAPGEPPFMPFGTVLFIERIELLPDGRSMIETRGLYKFRVIEASMHDGYLVGRVQRIDDIPVHEEEFIESQETSTTVPPDADEHVQIQHMPTQGLLDMVLEFVERARDQSARWLHQRVLAAYGQPPIDPAVFPYWLASVLPIAEMEKYLLLPATSVRERLKITAGWVQRLEEARHEFEADQLAAARPREEDANTDEHNSSEQEH</sequence>
<dbReference type="InterPro" id="IPR046336">
    <property type="entry name" value="Lon_prtase_N_sf"/>
</dbReference>
<dbReference type="PANTHER" id="PTHR23327">
    <property type="entry name" value="RING FINGER PROTEIN 127"/>
    <property type="match status" value="1"/>
</dbReference>
<dbReference type="RefSeq" id="XP_013317651.1">
    <property type="nucleotide sequence ID" value="XM_013462197.1"/>
</dbReference>
<dbReference type="PANTHER" id="PTHR23327:SF42">
    <property type="entry name" value="LON PEPTIDASE N-TERMINAL DOMAIN AND RING FINGER PROTEIN C14F5.10C"/>
    <property type="match status" value="1"/>
</dbReference>
<keyword evidence="6" id="KW-1185">Reference proteome</keyword>
<feature type="compositionally biased region" description="Basic and acidic residues" evidence="2">
    <location>
        <begin position="573"/>
        <end position="591"/>
    </location>
</feature>
<feature type="region of interest" description="Disordered" evidence="2">
    <location>
        <begin position="565"/>
        <end position="591"/>
    </location>
</feature>
<name>A0A0D2D408_9EURO</name>
<feature type="compositionally biased region" description="Basic and acidic residues" evidence="2">
    <location>
        <begin position="1"/>
        <end position="16"/>
    </location>
</feature>
<dbReference type="Pfam" id="PF13923">
    <property type="entry name" value="zf-C3HC4_2"/>
    <property type="match status" value="1"/>
</dbReference>
<dbReference type="InterPro" id="IPR013083">
    <property type="entry name" value="Znf_RING/FYVE/PHD"/>
</dbReference>
<proteinExistence type="predicted"/>
<dbReference type="SMART" id="SM00184">
    <property type="entry name" value="RING"/>
    <property type="match status" value="2"/>
</dbReference>
<gene>
    <name evidence="5" type="ORF">PV05_05671</name>
</gene>
<dbReference type="GO" id="GO:0008270">
    <property type="term" value="F:zinc ion binding"/>
    <property type="evidence" value="ECO:0007669"/>
    <property type="project" value="UniProtKB-KW"/>
</dbReference>
<dbReference type="InterPro" id="IPR003111">
    <property type="entry name" value="Lon_prtase_N"/>
</dbReference>